<protein>
    <submittedName>
        <fullName evidence="4">Aspartic protein-like protein 2</fullName>
    </submittedName>
</protein>
<dbReference type="GO" id="GO:0006508">
    <property type="term" value="P:proteolysis"/>
    <property type="evidence" value="ECO:0007669"/>
    <property type="project" value="InterPro"/>
</dbReference>
<evidence type="ECO:0000313" key="4">
    <source>
        <dbReference type="EMBL" id="KZV44002.1"/>
    </source>
</evidence>
<gene>
    <name evidence="4" type="ORF">F511_13232</name>
</gene>
<organism evidence="4 5">
    <name type="scientific">Dorcoceras hygrometricum</name>
    <dbReference type="NCBI Taxonomy" id="472368"/>
    <lineage>
        <taxon>Eukaryota</taxon>
        <taxon>Viridiplantae</taxon>
        <taxon>Streptophyta</taxon>
        <taxon>Embryophyta</taxon>
        <taxon>Tracheophyta</taxon>
        <taxon>Spermatophyta</taxon>
        <taxon>Magnoliopsida</taxon>
        <taxon>eudicotyledons</taxon>
        <taxon>Gunneridae</taxon>
        <taxon>Pentapetalae</taxon>
        <taxon>asterids</taxon>
        <taxon>lamiids</taxon>
        <taxon>Lamiales</taxon>
        <taxon>Gesneriaceae</taxon>
        <taxon>Didymocarpoideae</taxon>
        <taxon>Trichosporeae</taxon>
        <taxon>Loxocarpinae</taxon>
        <taxon>Dorcoceras</taxon>
    </lineage>
</organism>
<dbReference type="InterPro" id="IPR021109">
    <property type="entry name" value="Peptidase_aspartic_dom_sf"/>
</dbReference>
<reference evidence="4 5" key="1">
    <citation type="journal article" date="2015" name="Proc. Natl. Acad. Sci. U.S.A.">
        <title>The resurrection genome of Boea hygrometrica: A blueprint for survival of dehydration.</title>
        <authorList>
            <person name="Xiao L."/>
            <person name="Yang G."/>
            <person name="Zhang L."/>
            <person name="Yang X."/>
            <person name="Zhao S."/>
            <person name="Ji Z."/>
            <person name="Zhou Q."/>
            <person name="Hu M."/>
            <person name="Wang Y."/>
            <person name="Chen M."/>
            <person name="Xu Y."/>
            <person name="Jin H."/>
            <person name="Xiao X."/>
            <person name="Hu G."/>
            <person name="Bao F."/>
            <person name="Hu Y."/>
            <person name="Wan P."/>
            <person name="Li L."/>
            <person name="Deng X."/>
            <person name="Kuang T."/>
            <person name="Xiang C."/>
            <person name="Zhu J.K."/>
            <person name="Oliver M.J."/>
            <person name="He Y."/>
        </authorList>
    </citation>
    <scope>NUCLEOTIDE SEQUENCE [LARGE SCALE GENOMIC DNA]</scope>
    <source>
        <strain evidence="5">cv. XS01</strain>
    </source>
</reference>
<name>A0A2Z7CAI4_9LAMI</name>
<comment type="similarity">
    <text evidence="1">Belongs to the peptidase A1 family.</text>
</comment>
<dbReference type="Pfam" id="PF14543">
    <property type="entry name" value="TAXi_N"/>
    <property type="match status" value="1"/>
</dbReference>
<proteinExistence type="inferred from homology"/>
<dbReference type="PRINTS" id="PR00792">
    <property type="entry name" value="PEPSIN"/>
</dbReference>
<keyword evidence="5" id="KW-1185">Reference proteome</keyword>
<evidence type="ECO:0000256" key="2">
    <source>
        <dbReference type="PIRSR" id="PIRSR601461-1"/>
    </source>
</evidence>
<dbReference type="Proteomes" id="UP000250235">
    <property type="component" value="Unassembled WGS sequence"/>
</dbReference>
<dbReference type="AlphaFoldDB" id="A0A2Z7CAI4"/>
<dbReference type="EMBL" id="KQ997551">
    <property type="protein sequence ID" value="KZV44002.1"/>
    <property type="molecule type" value="Genomic_DNA"/>
</dbReference>
<dbReference type="Gene3D" id="2.40.70.10">
    <property type="entry name" value="Acid Proteases"/>
    <property type="match status" value="2"/>
</dbReference>
<feature type="domain" description="Peptidase A1" evidence="3">
    <location>
        <begin position="96"/>
        <end position="392"/>
    </location>
</feature>
<dbReference type="GO" id="GO:0004190">
    <property type="term" value="F:aspartic-type endopeptidase activity"/>
    <property type="evidence" value="ECO:0007669"/>
    <property type="project" value="InterPro"/>
</dbReference>
<dbReference type="OrthoDB" id="2747330at2759"/>
<evidence type="ECO:0000256" key="1">
    <source>
        <dbReference type="ARBA" id="ARBA00007447"/>
    </source>
</evidence>
<dbReference type="SUPFAM" id="SSF50630">
    <property type="entry name" value="Acid proteases"/>
    <property type="match status" value="1"/>
</dbReference>
<sequence>MGSRLHSILLFLTAGDFLVFVYGGGGGGGGGGDGGGSGSVVGGGGVGVIEVTYKFPGSDRSLSALRAHDVVRHLAILSGVDIPLGGIGRPDSIGLYYAKIGIGTPAKDYYVQVDTGSDITWVNCIQCHECPRRGYHDIELTLYNANDSLTGKLVSCEQDFCKEVGGGSYSGCTANTSCFYTEVYGDGSYSMGYFVEDVIIYDRVSGDLQTTSANGSVIFGCGARQSGDLGSSDDALDGILGFGKSNSSMISQLAASRRVKRMFAHCLDGVNGGGIFAIGHVVQPQVNTTPLVPNQPHYSVNMTSVQVGLDFLNLTSDVYMINGKKGAIIDSGTTLAYLPQEIYVPLVKQVTFTIVLIKFIKYLVLRAGNLYLSALYLLDTVLAAGFEFANAS</sequence>
<dbReference type="PANTHER" id="PTHR13683">
    <property type="entry name" value="ASPARTYL PROTEASES"/>
    <property type="match status" value="1"/>
</dbReference>
<dbReference type="FunFam" id="2.40.70.10:FF:000028">
    <property type="entry name" value="Eukaryotic aspartyl protease family protein"/>
    <property type="match status" value="1"/>
</dbReference>
<dbReference type="InterPro" id="IPR033121">
    <property type="entry name" value="PEPTIDASE_A1"/>
</dbReference>
<dbReference type="InterPro" id="IPR001461">
    <property type="entry name" value="Aspartic_peptidase_A1"/>
</dbReference>
<accession>A0A2Z7CAI4</accession>
<evidence type="ECO:0000313" key="5">
    <source>
        <dbReference type="Proteomes" id="UP000250235"/>
    </source>
</evidence>
<dbReference type="PROSITE" id="PS51767">
    <property type="entry name" value="PEPTIDASE_A1"/>
    <property type="match status" value="1"/>
</dbReference>
<feature type="active site" evidence="2">
    <location>
        <position position="330"/>
    </location>
</feature>
<feature type="active site" evidence="2">
    <location>
        <position position="114"/>
    </location>
</feature>
<evidence type="ECO:0000259" key="3">
    <source>
        <dbReference type="PROSITE" id="PS51767"/>
    </source>
</evidence>
<dbReference type="InterPro" id="IPR032861">
    <property type="entry name" value="TAXi_N"/>
</dbReference>
<dbReference type="PANTHER" id="PTHR13683:SF685">
    <property type="entry name" value="EUKARYOTIC ASPARTYL PROTEASE FAMILY PROTEIN"/>
    <property type="match status" value="1"/>
</dbReference>